<dbReference type="InterPro" id="IPR023210">
    <property type="entry name" value="NADP_OxRdtase_dom"/>
</dbReference>
<evidence type="ECO:0000313" key="3">
    <source>
        <dbReference type="EMBL" id="KAK1766015.1"/>
    </source>
</evidence>
<evidence type="ECO:0000313" key="4">
    <source>
        <dbReference type="Proteomes" id="UP001244011"/>
    </source>
</evidence>
<organism evidence="3 4">
    <name type="scientific">Phialemonium atrogriseum</name>
    <dbReference type="NCBI Taxonomy" id="1093897"/>
    <lineage>
        <taxon>Eukaryota</taxon>
        <taxon>Fungi</taxon>
        <taxon>Dikarya</taxon>
        <taxon>Ascomycota</taxon>
        <taxon>Pezizomycotina</taxon>
        <taxon>Sordariomycetes</taxon>
        <taxon>Sordariomycetidae</taxon>
        <taxon>Cephalothecales</taxon>
        <taxon>Cephalothecaceae</taxon>
        <taxon>Phialemonium</taxon>
    </lineage>
</organism>
<dbReference type="EMBL" id="MU839013">
    <property type="protein sequence ID" value="KAK1766015.1"/>
    <property type="molecule type" value="Genomic_DNA"/>
</dbReference>
<dbReference type="InterPro" id="IPR036812">
    <property type="entry name" value="NAD(P)_OxRdtase_dom_sf"/>
</dbReference>
<accession>A0AAJ0BXA9</accession>
<proteinExistence type="predicted"/>
<dbReference type="InterPro" id="IPR050523">
    <property type="entry name" value="AKR_Detox_Biosynth"/>
</dbReference>
<dbReference type="GeneID" id="85311532"/>
<dbReference type="RefSeq" id="XP_060282228.1">
    <property type="nucleotide sequence ID" value="XM_060428345.1"/>
</dbReference>
<dbReference type="SUPFAM" id="SSF51430">
    <property type="entry name" value="NAD(P)-linked oxidoreductase"/>
    <property type="match status" value="1"/>
</dbReference>
<dbReference type="PANTHER" id="PTHR43364">
    <property type="entry name" value="NADH-SPECIFIC METHYLGLYOXAL REDUCTASE-RELATED"/>
    <property type="match status" value="1"/>
</dbReference>
<dbReference type="PANTHER" id="PTHR43364:SF4">
    <property type="entry name" value="NAD(P)-LINKED OXIDOREDUCTASE SUPERFAMILY PROTEIN"/>
    <property type="match status" value="1"/>
</dbReference>
<dbReference type="Gene3D" id="3.20.20.100">
    <property type="entry name" value="NADP-dependent oxidoreductase domain"/>
    <property type="match status" value="1"/>
</dbReference>
<dbReference type="CDD" id="cd19075">
    <property type="entry name" value="AKR_AKR7A1-5"/>
    <property type="match status" value="1"/>
</dbReference>
<name>A0AAJ0BXA9_9PEZI</name>
<comment type="caution">
    <text evidence="3">The sequence shown here is derived from an EMBL/GenBank/DDBJ whole genome shotgun (WGS) entry which is preliminary data.</text>
</comment>
<feature type="domain" description="NADP-dependent oxidoreductase" evidence="2">
    <location>
        <begin position="11"/>
        <end position="329"/>
    </location>
</feature>
<evidence type="ECO:0000256" key="1">
    <source>
        <dbReference type="ARBA" id="ARBA00023002"/>
    </source>
</evidence>
<dbReference type="GO" id="GO:0016491">
    <property type="term" value="F:oxidoreductase activity"/>
    <property type="evidence" value="ECO:0007669"/>
    <property type="project" value="UniProtKB-KW"/>
</dbReference>
<protein>
    <submittedName>
        <fullName evidence="3">Aldo/keto reductase</fullName>
    </submittedName>
</protein>
<dbReference type="Pfam" id="PF00248">
    <property type="entry name" value="Aldo_ket_red"/>
    <property type="match status" value="1"/>
</dbReference>
<gene>
    <name evidence="3" type="ORF">QBC33DRAFT_543160</name>
</gene>
<keyword evidence="4" id="KW-1185">Reference proteome</keyword>
<keyword evidence="1" id="KW-0560">Oxidoreductase</keyword>
<sequence>MAAAPTSAFPVVFGVMTIGKPGIEAVRMTDISDVKEILSVFQSHGHVEIDTARIYGSGSSEEYMGAVDWQGRGLVMDTKLYPNEGKDMGSLSHNIYSHRPEDLRRGLMDSLKALKADKIDMWYLHGPDRNTPLETTLREVNSLHREGYFARFGISNFMSWEVAAMCEICERNGWVKPAVYQGIYNALHRAIEPELMPCLRHYGIALYAFQPLAGGFLTSRYRRGMGEDEYEPGSRFDPKRWQGRLHHGRYMNDMYFDALDIIRPVIAKHGLSEAECAFRWLSHHSLMSKEMGDKIIIGASSAKQLEQNLLDLEKGPLPEDVVEAMEAAWLRVKGVVPRYFH</sequence>
<dbReference type="AlphaFoldDB" id="A0AAJ0BXA9"/>
<dbReference type="Proteomes" id="UP001244011">
    <property type="component" value="Unassembled WGS sequence"/>
</dbReference>
<evidence type="ECO:0000259" key="2">
    <source>
        <dbReference type="Pfam" id="PF00248"/>
    </source>
</evidence>
<reference evidence="3" key="1">
    <citation type="submission" date="2023-06" db="EMBL/GenBank/DDBJ databases">
        <title>Genome-scale phylogeny and comparative genomics of the fungal order Sordariales.</title>
        <authorList>
            <consortium name="Lawrence Berkeley National Laboratory"/>
            <person name="Hensen N."/>
            <person name="Bonometti L."/>
            <person name="Westerberg I."/>
            <person name="Brannstrom I.O."/>
            <person name="Guillou S."/>
            <person name="Cros-Aarteil S."/>
            <person name="Calhoun S."/>
            <person name="Haridas S."/>
            <person name="Kuo A."/>
            <person name="Mondo S."/>
            <person name="Pangilinan J."/>
            <person name="Riley R."/>
            <person name="Labutti K."/>
            <person name="Andreopoulos B."/>
            <person name="Lipzen A."/>
            <person name="Chen C."/>
            <person name="Yanf M."/>
            <person name="Daum C."/>
            <person name="Ng V."/>
            <person name="Clum A."/>
            <person name="Steindorff A."/>
            <person name="Ohm R."/>
            <person name="Martin F."/>
            <person name="Silar P."/>
            <person name="Natvig D."/>
            <person name="Lalanne C."/>
            <person name="Gautier V."/>
            <person name="Ament-Velasquez S.L."/>
            <person name="Kruys A."/>
            <person name="Hutchinson M.I."/>
            <person name="Powell A.J."/>
            <person name="Barry K."/>
            <person name="Miller A.N."/>
            <person name="Grigoriev I.V."/>
            <person name="Debuchy R."/>
            <person name="Gladieux P."/>
            <person name="Thoren M.H."/>
            <person name="Johannesson H."/>
        </authorList>
    </citation>
    <scope>NUCLEOTIDE SEQUENCE</scope>
    <source>
        <strain evidence="3">8032-3</strain>
    </source>
</reference>